<protein>
    <submittedName>
        <fullName evidence="1">Uncharacterized protein</fullName>
    </submittedName>
</protein>
<evidence type="ECO:0000313" key="1">
    <source>
        <dbReference type="EMBL" id="AWN24009.1"/>
    </source>
</evidence>
<name>A0A2Z3JMJ1_9DEIO</name>
<organism evidence="1 2">
    <name type="scientific">Deinococcus irradiatisoli</name>
    <dbReference type="NCBI Taxonomy" id="2202254"/>
    <lineage>
        <taxon>Bacteria</taxon>
        <taxon>Thermotogati</taxon>
        <taxon>Deinococcota</taxon>
        <taxon>Deinococci</taxon>
        <taxon>Deinococcales</taxon>
        <taxon>Deinococcaceae</taxon>
        <taxon>Deinococcus</taxon>
    </lineage>
</organism>
<evidence type="ECO:0000313" key="2">
    <source>
        <dbReference type="Proteomes" id="UP000245368"/>
    </source>
</evidence>
<proteinExistence type="predicted"/>
<reference evidence="1 2" key="1">
    <citation type="submission" date="2018-05" db="EMBL/GenBank/DDBJ databases">
        <title>Complete Genome Sequence of Deinococcus sp. strain 17bor-2.</title>
        <authorList>
            <person name="Srinivasan S."/>
        </authorList>
    </citation>
    <scope>NUCLEOTIDE SEQUENCE [LARGE SCALE GENOMIC DNA]</scope>
    <source>
        <strain evidence="1 2">17bor-2</strain>
    </source>
</reference>
<dbReference type="Proteomes" id="UP000245368">
    <property type="component" value="Chromosome"/>
</dbReference>
<dbReference type="RefSeq" id="WP_109827737.1">
    <property type="nucleotide sequence ID" value="NZ_CP029494.1"/>
</dbReference>
<dbReference type="EMBL" id="CP029494">
    <property type="protein sequence ID" value="AWN24009.1"/>
    <property type="molecule type" value="Genomic_DNA"/>
</dbReference>
<accession>A0A2Z3JMJ1</accession>
<keyword evidence="2" id="KW-1185">Reference proteome</keyword>
<dbReference type="KEGG" id="dez:DKM44_12845"/>
<gene>
    <name evidence="1" type="ORF">DKM44_12845</name>
</gene>
<sequence length="90" mass="9773">MEYRILFGFVRGQRGDIISVTPDDAKALLASGLIAEVEPKQEASEPSLEERLETFAKGGGWYHFPQGAGEEPLKVQGREAALAELAKRGS</sequence>
<dbReference type="AlphaFoldDB" id="A0A2Z3JMJ1"/>